<sequence length="115" mass="12322">MAWMLLPTWLLACLPRLPASACRLTRPRPQADPWRSVSSRLKSSTFFRDSSRTRIICSTDTRIICSIVILAPLLICGGPLTAPGWKGSGSPPSGSGEDGGATLRVSGEAASWPRN</sequence>
<feature type="region of interest" description="Disordered" evidence="1">
    <location>
        <begin position="85"/>
        <end position="115"/>
    </location>
</feature>
<keyword evidence="2" id="KW-0732">Signal</keyword>
<name>A0A7S4Q7Z1_9DINO</name>
<evidence type="ECO:0000256" key="2">
    <source>
        <dbReference type="SAM" id="SignalP"/>
    </source>
</evidence>
<evidence type="ECO:0008006" key="4">
    <source>
        <dbReference type="Google" id="ProtNLM"/>
    </source>
</evidence>
<reference evidence="3" key="1">
    <citation type="submission" date="2021-01" db="EMBL/GenBank/DDBJ databases">
        <authorList>
            <person name="Corre E."/>
            <person name="Pelletier E."/>
            <person name="Niang G."/>
            <person name="Scheremetjew M."/>
            <person name="Finn R."/>
            <person name="Kale V."/>
            <person name="Holt S."/>
            <person name="Cochrane G."/>
            <person name="Meng A."/>
            <person name="Brown T."/>
            <person name="Cohen L."/>
        </authorList>
    </citation>
    <scope>NUCLEOTIDE SEQUENCE</scope>
    <source>
        <strain evidence="3">CCMP3105</strain>
    </source>
</reference>
<organism evidence="3">
    <name type="scientific">Alexandrium monilatum</name>
    <dbReference type="NCBI Taxonomy" id="311494"/>
    <lineage>
        <taxon>Eukaryota</taxon>
        <taxon>Sar</taxon>
        <taxon>Alveolata</taxon>
        <taxon>Dinophyceae</taxon>
        <taxon>Gonyaulacales</taxon>
        <taxon>Pyrocystaceae</taxon>
        <taxon>Alexandrium</taxon>
    </lineage>
</organism>
<evidence type="ECO:0000313" key="3">
    <source>
        <dbReference type="EMBL" id="CAE4575316.1"/>
    </source>
</evidence>
<feature type="signal peptide" evidence="2">
    <location>
        <begin position="1"/>
        <end position="21"/>
    </location>
</feature>
<feature type="chain" id="PRO_5030724077" description="Secreted protein" evidence="2">
    <location>
        <begin position="22"/>
        <end position="115"/>
    </location>
</feature>
<feature type="compositionally biased region" description="Low complexity" evidence="1">
    <location>
        <begin position="85"/>
        <end position="95"/>
    </location>
</feature>
<proteinExistence type="predicted"/>
<evidence type="ECO:0000256" key="1">
    <source>
        <dbReference type="SAM" id="MobiDB-lite"/>
    </source>
</evidence>
<dbReference type="AlphaFoldDB" id="A0A7S4Q7Z1"/>
<protein>
    <recommendedName>
        <fullName evidence="4">Secreted protein</fullName>
    </recommendedName>
</protein>
<dbReference type="EMBL" id="HBNR01022375">
    <property type="protein sequence ID" value="CAE4575316.1"/>
    <property type="molecule type" value="Transcribed_RNA"/>
</dbReference>
<gene>
    <name evidence="3" type="ORF">AMON00008_LOCUS14935</name>
</gene>
<accession>A0A7S4Q7Z1</accession>